<reference evidence="1 2" key="1">
    <citation type="journal article" date="2012" name="Genome Biol.">
        <title>Sequencing three crocodilian genomes to illuminate the evolution of archosaurs and amniotes.</title>
        <authorList>
            <person name="St John J.A."/>
            <person name="Braun E.L."/>
            <person name="Isberg S.R."/>
            <person name="Miles L.G."/>
            <person name="Chong A.Y."/>
            <person name="Gongora J."/>
            <person name="Dalzell P."/>
            <person name="Moran C."/>
            <person name="Bed'hom B."/>
            <person name="Abzhanov A."/>
            <person name="Burgess S.C."/>
            <person name="Cooksey A.M."/>
            <person name="Castoe T.A."/>
            <person name="Crawford N.G."/>
            <person name="Densmore L.D."/>
            <person name="Drew J.C."/>
            <person name="Edwards S.V."/>
            <person name="Faircloth B.C."/>
            <person name="Fujita M.K."/>
            <person name="Greenwold M.J."/>
            <person name="Hoffmann F.G."/>
            <person name="Howard J.M."/>
            <person name="Iguchi T."/>
            <person name="Janes D.E."/>
            <person name="Khan S.Y."/>
            <person name="Kohno S."/>
            <person name="de Koning A.J."/>
            <person name="Lance S.L."/>
            <person name="McCarthy F.M."/>
            <person name="McCormack J.E."/>
            <person name="Merchant M.E."/>
            <person name="Peterson D.G."/>
            <person name="Pollock D.D."/>
            <person name="Pourmand N."/>
            <person name="Raney B.J."/>
            <person name="Roessler K.A."/>
            <person name="Sanford J.R."/>
            <person name="Sawyer R.H."/>
            <person name="Schmidt C.J."/>
            <person name="Triplett E.W."/>
            <person name="Tuberville T.D."/>
            <person name="Venegas-Anaya M."/>
            <person name="Howard J.T."/>
            <person name="Jarvis E.D."/>
            <person name="Guillette L.J.Jr."/>
            <person name="Glenn T.C."/>
            <person name="Green R.E."/>
            <person name="Ray D.A."/>
        </authorList>
    </citation>
    <scope>NUCLEOTIDE SEQUENCE [LARGE SCALE GENOMIC DNA]</scope>
    <source>
        <strain evidence="1">KSC_2009_1</strain>
    </source>
</reference>
<protein>
    <submittedName>
        <fullName evidence="1">Uncharacterized protein</fullName>
    </submittedName>
</protein>
<proteinExistence type="predicted"/>
<gene>
    <name evidence="1" type="ORF">Y1Q_0001595</name>
</gene>
<evidence type="ECO:0000313" key="1">
    <source>
        <dbReference type="EMBL" id="KYO21367.1"/>
    </source>
</evidence>
<accession>A0A151MA20</accession>
<evidence type="ECO:0000313" key="2">
    <source>
        <dbReference type="Proteomes" id="UP000050525"/>
    </source>
</evidence>
<keyword evidence="2" id="KW-1185">Reference proteome</keyword>
<sequence length="66" mass="7531">MAEHHSEIHFQKGLKRRANEERDELISGGSLAVQSHLEVSGIHTSSLNLRKCTSYLKDFPYHSLLQ</sequence>
<dbReference type="EMBL" id="AKHW03006295">
    <property type="protein sequence ID" value="KYO21367.1"/>
    <property type="molecule type" value="Genomic_DNA"/>
</dbReference>
<organism evidence="1 2">
    <name type="scientific">Alligator mississippiensis</name>
    <name type="common">American alligator</name>
    <dbReference type="NCBI Taxonomy" id="8496"/>
    <lineage>
        <taxon>Eukaryota</taxon>
        <taxon>Metazoa</taxon>
        <taxon>Chordata</taxon>
        <taxon>Craniata</taxon>
        <taxon>Vertebrata</taxon>
        <taxon>Euteleostomi</taxon>
        <taxon>Archelosauria</taxon>
        <taxon>Archosauria</taxon>
        <taxon>Crocodylia</taxon>
        <taxon>Alligatoridae</taxon>
        <taxon>Alligatorinae</taxon>
        <taxon>Alligator</taxon>
    </lineage>
</organism>
<comment type="caution">
    <text evidence="1">The sequence shown here is derived from an EMBL/GenBank/DDBJ whole genome shotgun (WGS) entry which is preliminary data.</text>
</comment>
<dbReference type="AlphaFoldDB" id="A0A151MA20"/>
<dbReference type="Proteomes" id="UP000050525">
    <property type="component" value="Unassembled WGS sequence"/>
</dbReference>
<name>A0A151MA20_ALLMI</name>